<protein>
    <recommendedName>
        <fullName evidence="6">Transport permease protein</fullName>
    </recommendedName>
</protein>
<organism evidence="8 9">
    <name type="scientific">Suttonella indologenes</name>
    <dbReference type="NCBI Taxonomy" id="13276"/>
    <lineage>
        <taxon>Bacteria</taxon>
        <taxon>Pseudomonadati</taxon>
        <taxon>Pseudomonadota</taxon>
        <taxon>Gammaproteobacteria</taxon>
        <taxon>Cardiobacteriales</taxon>
        <taxon>Cardiobacteriaceae</taxon>
        <taxon>Suttonella</taxon>
    </lineage>
</organism>
<dbReference type="Proteomes" id="UP000254575">
    <property type="component" value="Unassembled WGS sequence"/>
</dbReference>
<feature type="domain" description="ABC transmembrane type-2" evidence="7">
    <location>
        <begin position="18"/>
        <end position="247"/>
    </location>
</feature>
<evidence type="ECO:0000256" key="5">
    <source>
        <dbReference type="ARBA" id="ARBA00023136"/>
    </source>
</evidence>
<evidence type="ECO:0000256" key="1">
    <source>
        <dbReference type="ARBA" id="ARBA00004141"/>
    </source>
</evidence>
<evidence type="ECO:0000256" key="2">
    <source>
        <dbReference type="ARBA" id="ARBA00007783"/>
    </source>
</evidence>
<dbReference type="GO" id="GO:0140359">
    <property type="term" value="F:ABC-type transporter activity"/>
    <property type="evidence" value="ECO:0007669"/>
    <property type="project" value="InterPro"/>
</dbReference>
<dbReference type="InterPro" id="IPR013525">
    <property type="entry name" value="ABC2_TM"/>
</dbReference>
<sequence>MFNAFFSLVGREIRRFLRLWTQTLLPSVVTTILYFLIFGRLIGTRIGSFQGVDYAAFIAPGLIMMAVINNAYNNVVSSFYGARFSNYVDELLISPMSNGMILLGYVLGGVLRSLAVGILVTAVAMFFTDIRLAHPVVMLTVLLLTAVVFSLAGFINACYARGFDDAAIVPTFVLTPLIYLGGVFYSVAMLPPFWATVSQINPILYMVNGFRYGLLGISDVSLVLTIGFLLLFMAVLLYWALYLMDKAGKLRK</sequence>
<keyword evidence="4 6" id="KW-1133">Transmembrane helix</keyword>
<evidence type="ECO:0000256" key="3">
    <source>
        <dbReference type="ARBA" id="ARBA00022692"/>
    </source>
</evidence>
<dbReference type="PROSITE" id="PS51012">
    <property type="entry name" value="ABC_TM2"/>
    <property type="match status" value="1"/>
</dbReference>
<feature type="transmembrane region" description="Helical" evidence="6">
    <location>
        <begin position="20"/>
        <end position="42"/>
    </location>
</feature>
<feature type="transmembrane region" description="Helical" evidence="6">
    <location>
        <begin position="133"/>
        <end position="155"/>
    </location>
</feature>
<proteinExistence type="inferred from homology"/>
<dbReference type="PANTHER" id="PTHR43332:SF2">
    <property type="entry name" value="INNER MEMBRANE TRANSPORT PERMEASE YADH"/>
    <property type="match status" value="1"/>
</dbReference>
<dbReference type="PIRSF" id="PIRSF006648">
    <property type="entry name" value="DrrB"/>
    <property type="match status" value="1"/>
</dbReference>
<comment type="similarity">
    <text evidence="2 6">Belongs to the ABC-2 integral membrane protein family.</text>
</comment>
<keyword evidence="5 6" id="KW-0472">Membrane</keyword>
<dbReference type="PANTHER" id="PTHR43332">
    <property type="entry name" value="INNER MEMBRANE TRANSPORT PERMEASE YADH-RELATED"/>
    <property type="match status" value="1"/>
</dbReference>
<keyword evidence="3 6" id="KW-0812">Transmembrane</keyword>
<keyword evidence="6" id="KW-1003">Cell membrane</keyword>
<dbReference type="InterPro" id="IPR000412">
    <property type="entry name" value="ABC_2_transport"/>
</dbReference>
<comment type="subcellular location">
    <subcellularLocation>
        <location evidence="6">Cell inner membrane</location>
        <topology evidence="6">Multi-pass membrane protein</topology>
    </subcellularLocation>
    <subcellularLocation>
        <location evidence="1">Membrane</location>
        <topology evidence="1">Multi-pass membrane protein</topology>
    </subcellularLocation>
</comment>
<accession>A0A380N3E5</accession>
<name>A0A380N3E5_9GAMM</name>
<dbReference type="EMBL" id="UHIA01000004">
    <property type="protein sequence ID" value="SUO98441.1"/>
    <property type="molecule type" value="Genomic_DNA"/>
</dbReference>
<dbReference type="InterPro" id="IPR047817">
    <property type="entry name" value="ABC2_TM_bact-type"/>
</dbReference>
<evidence type="ECO:0000313" key="8">
    <source>
        <dbReference type="EMBL" id="SUO98441.1"/>
    </source>
</evidence>
<feature type="transmembrane region" description="Helical" evidence="6">
    <location>
        <begin position="220"/>
        <end position="243"/>
    </location>
</feature>
<keyword evidence="9" id="KW-1185">Reference proteome</keyword>
<dbReference type="NCBIfam" id="NF011648">
    <property type="entry name" value="PRK15066.1"/>
    <property type="match status" value="1"/>
</dbReference>
<reference evidence="8 9" key="1">
    <citation type="submission" date="2018-06" db="EMBL/GenBank/DDBJ databases">
        <authorList>
            <consortium name="Pathogen Informatics"/>
            <person name="Doyle S."/>
        </authorList>
    </citation>
    <scope>NUCLEOTIDE SEQUENCE [LARGE SCALE GENOMIC DNA]</scope>
    <source>
        <strain evidence="8 9">NCTC10717</strain>
    </source>
</reference>
<dbReference type="PRINTS" id="PR00164">
    <property type="entry name" value="ABC2TRNSPORT"/>
</dbReference>
<dbReference type="AlphaFoldDB" id="A0A380N3E5"/>
<dbReference type="InterPro" id="IPR052522">
    <property type="entry name" value="ABC-2_transport_permease"/>
</dbReference>
<dbReference type="Pfam" id="PF01061">
    <property type="entry name" value="ABC2_membrane"/>
    <property type="match status" value="1"/>
</dbReference>
<dbReference type="RefSeq" id="WP_115219270.1">
    <property type="nucleotide sequence ID" value="NZ_UHIA01000004.1"/>
</dbReference>
<evidence type="ECO:0000256" key="4">
    <source>
        <dbReference type="ARBA" id="ARBA00022989"/>
    </source>
</evidence>
<evidence type="ECO:0000256" key="6">
    <source>
        <dbReference type="RuleBase" id="RU361157"/>
    </source>
</evidence>
<feature type="transmembrane region" description="Helical" evidence="6">
    <location>
        <begin position="102"/>
        <end position="127"/>
    </location>
</feature>
<dbReference type="GO" id="GO:0043190">
    <property type="term" value="C:ATP-binding cassette (ABC) transporter complex"/>
    <property type="evidence" value="ECO:0007669"/>
    <property type="project" value="InterPro"/>
</dbReference>
<feature type="transmembrane region" description="Helical" evidence="6">
    <location>
        <begin position="167"/>
        <end position="188"/>
    </location>
</feature>
<evidence type="ECO:0000259" key="7">
    <source>
        <dbReference type="PROSITE" id="PS51012"/>
    </source>
</evidence>
<evidence type="ECO:0000313" key="9">
    <source>
        <dbReference type="Proteomes" id="UP000254575"/>
    </source>
</evidence>
<feature type="transmembrane region" description="Helical" evidence="6">
    <location>
        <begin position="54"/>
        <end position="72"/>
    </location>
</feature>
<dbReference type="OrthoDB" id="9804001at2"/>
<keyword evidence="6" id="KW-0813">Transport</keyword>
<gene>
    <name evidence="8" type="primary">yadH</name>
    <name evidence="8" type="ORF">NCTC10717_02193</name>
</gene>